<accession>A0A7K1V8B0</accession>
<dbReference type="AlphaFoldDB" id="A0A7K1V8B0"/>
<keyword evidence="2" id="KW-1185">Reference proteome</keyword>
<reference evidence="1 2" key="1">
    <citation type="submission" date="2019-12" db="EMBL/GenBank/DDBJ databases">
        <title>Nocardia sp. nov. ET3-3 isolated from soil.</title>
        <authorList>
            <person name="Kanchanasin P."/>
            <person name="Tanasupawat S."/>
            <person name="Yuki M."/>
            <person name="Kudo T."/>
        </authorList>
    </citation>
    <scope>NUCLEOTIDE SEQUENCE [LARGE SCALE GENOMIC DNA]</scope>
    <source>
        <strain evidence="1 2">ET3-3</strain>
    </source>
</reference>
<dbReference type="Proteomes" id="UP000466794">
    <property type="component" value="Unassembled WGS sequence"/>
</dbReference>
<evidence type="ECO:0000313" key="2">
    <source>
        <dbReference type="Proteomes" id="UP000466794"/>
    </source>
</evidence>
<gene>
    <name evidence="1" type="ORF">GPX89_34420</name>
</gene>
<dbReference type="EMBL" id="WRPP01000009">
    <property type="protein sequence ID" value="MVU82318.1"/>
    <property type="molecule type" value="Genomic_DNA"/>
</dbReference>
<evidence type="ECO:0000313" key="1">
    <source>
        <dbReference type="EMBL" id="MVU82318.1"/>
    </source>
</evidence>
<protein>
    <submittedName>
        <fullName evidence="1">Uncharacterized protein</fullName>
    </submittedName>
</protein>
<proteinExistence type="predicted"/>
<sequence length="327" mass="37959">MKTELMIDPRKPIPAASDHQAQLEAMVLRQLADRRLRSPHPFGIARVRLLADNTPIIHLDSHGWAFEKKYSSRLTVSETVLPHAQLDVEEVYGAIGLRVTAADERDMIVQLLGTNAKVILRTKERTAWTEYLRIRREKLFHEHGCIPLWEEPSLTAHERRHLDRHGRHPAETDMAWLGSALLRRIAVLRTFGNAYSFRLWTNFEDWVIETSTRRDVPLNHSELMAWFTDPRWGAELRLQSEHCECRADSLFDTCCRFNLAHKGGEPGGLQMRFHHERHSDTIDYRQELEAVGTEAKWLDRVLPLEAGADGIETPALKELRRRYFARQ</sequence>
<organism evidence="1 2">
    <name type="scientific">Nocardia terrae</name>
    <dbReference type="NCBI Taxonomy" id="2675851"/>
    <lineage>
        <taxon>Bacteria</taxon>
        <taxon>Bacillati</taxon>
        <taxon>Actinomycetota</taxon>
        <taxon>Actinomycetes</taxon>
        <taxon>Mycobacteriales</taxon>
        <taxon>Nocardiaceae</taxon>
        <taxon>Nocardia</taxon>
    </lineage>
</organism>
<dbReference type="RefSeq" id="WP_157391938.1">
    <property type="nucleotide sequence ID" value="NZ_WRPP01000009.1"/>
</dbReference>
<comment type="caution">
    <text evidence="1">The sequence shown here is derived from an EMBL/GenBank/DDBJ whole genome shotgun (WGS) entry which is preliminary data.</text>
</comment>
<name>A0A7K1V8B0_9NOCA</name>